<dbReference type="RefSeq" id="WP_256411159.1">
    <property type="nucleotide sequence ID" value="NZ_JANHDM010000003.1"/>
</dbReference>
<evidence type="ECO:0000256" key="1">
    <source>
        <dbReference type="SAM" id="Phobius"/>
    </source>
</evidence>
<keyword evidence="1" id="KW-0812">Transmembrane</keyword>
<evidence type="ECO:0008006" key="4">
    <source>
        <dbReference type="Google" id="ProtNLM"/>
    </source>
</evidence>
<comment type="caution">
    <text evidence="2">The sequence shown here is derived from an EMBL/GenBank/DDBJ whole genome shotgun (WGS) entry which is preliminary data.</text>
</comment>
<dbReference type="EMBL" id="JBHSKY010000007">
    <property type="protein sequence ID" value="MFC5278751.1"/>
    <property type="molecule type" value="Genomic_DNA"/>
</dbReference>
<evidence type="ECO:0000313" key="2">
    <source>
        <dbReference type="EMBL" id="MFC5278751.1"/>
    </source>
</evidence>
<protein>
    <recommendedName>
        <fullName evidence="4">Major facilitator superfamily (MFS) profile domain-containing protein</fullName>
    </recommendedName>
</protein>
<gene>
    <name evidence="2" type="ORF">ACFPM1_08300</name>
</gene>
<name>A0ABD5R1I7_9EURY</name>
<evidence type="ECO:0000313" key="3">
    <source>
        <dbReference type="Proteomes" id="UP001596118"/>
    </source>
</evidence>
<reference evidence="2 3" key="1">
    <citation type="journal article" date="2019" name="Int. J. Syst. Evol. Microbiol.">
        <title>The Global Catalogue of Microorganisms (GCM) 10K type strain sequencing project: providing services to taxonomists for standard genome sequencing and annotation.</title>
        <authorList>
            <consortium name="The Broad Institute Genomics Platform"/>
            <consortium name="The Broad Institute Genome Sequencing Center for Infectious Disease"/>
            <person name="Wu L."/>
            <person name="Ma J."/>
        </authorList>
    </citation>
    <scope>NUCLEOTIDE SEQUENCE [LARGE SCALE GENOMIC DNA]</scope>
    <source>
        <strain evidence="2 3">CGMCC 1.12124</strain>
    </source>
</reference>
<proteinExistence type="predicted"/>
<dbReference type="AlphaFoldDB" id="A0ABD5R1I7"/>
<sequence>MSSDVEPGIDLARFGRTLALIGFVTTVFLFLIVNRLSGDTLRIGVVAVGTVALITAITGFLIAAGSAVDAS</sequence>
<organism evidence="2 3">
    <name type="scientific">Halorubrum rubrum</name>
    <dbReference type="NCBI Taxonomy" id="1126240"/>
    <lineage>
        <taxon>Archaea</taxon>
        <taxon>Methanobacteriati</taxon>
        <taxon>Methanobacteriota</taxon>
        <taxon>Stenosarchaea group</taxon>
        <taxon>Halobacteria</taxon>
        <taxon>Halobacteriales</taxon>
        <taxon>Haloferacaceae</taxon>
        <taxon>Halorubrum</taxon>
    </lineage>
</organism>
<feature type="transmembrane region" description="Helical" evidence="1">
    <location>
        <begin position="45"/>
        <end position="68"/>
    </location>
</feature>
<keyword evidence="1" id="KW-0472">Membrane</keyword>
<feature type="transmembrane region" description="Helical" evidence="1">
    <location>
        <begin position="14"/>
        <end position="33"/>
    </location>
</feature>
<keyword evidence="1" id="KW-1133">Transmembrane helix</keyword>
<accession>A0ABD5R1I7</accession>
<dbReference type="Proteomes" id="UP001596118">
    <property type="component" value="Unassembled WGS sequence"/>
</dbReference>
<keyword evidence="3" id="KW-1185">Reference proteome</keyword>